<evidence type="ECO:0000256" key="4">
    <source>
        <dbReference type="ARBA" id="ARBA00022857"/>
    </source>
</evidence>
<evidence type="ECO:0000256" key="8">
    <source>
        <dbReference type="ARBA" id="ARBA00068659"/>
    </source>
</evidence>
<dbReference type="GO" id="GO:0008883">
    <property type="term" value="F:glutamyl-tRNA reductase activity"/>
    <property type="evidence" value="ECO:0007669"/>
    <property type="project" value="UniProtKB-UniRule"/>
</dbReference>
<evidence type="ECO:0000259" key="16">
    <source>
        <dbReference type="Pfam" id="PF01488"/>
    </source>
</evidence>
<evidence type="ECO:0000313" key="18">
    <source>
        <dbReference type="EMBL" id="GAK53777.1"/>
    </source>
</evidence>
<evidence type="ECO:0000256" key="11">
    <source>
        <dbReference type="PIRSR" id="PIRSR000445-2"/>
    </source>
</evidence>
<evidence type="ECO:0000256" key="10">
    <source>
        <dbReference type="PIRSR" id="PIRSR000445-1"/>
    </source>
</evidence>
<feature type="domain" description="Tetrapyrrole biosynthesis glutamyl-tRNA reductase dimerisation" evidence="15">
    <location>
        <begin position="321"/>
        <end position="416"/>
    </location>
</feature>
<keyword evidence="6 9" id="KW-0627">Porphyrin biosynthesis</keyword>
<dbReference type="EC" id="1.2.1.70" evidence="3 9"/>
<accession>A0A081BQU6</accession>
<dbReference type="InterPro" id="IPR015896">
    <property type="entry name" value="4pyrrol_synth_GluRdtase_dimer"/>
</dbReference>
<feature type="binding site" evidence="9 11">
    <location>
        <begin position="49"/>
        <end position="52"/>
    </location>
    <ligand>
        <name>substrate</name>
    </ligand>
</feature>
<feature type="active site" description="Nucleophile" evidence="9 10">
    <location>
        <position position="50"/>
    </location>
</feature>
<evidence type="ECO:0000256" key="14">
    <source>
        <dbReference type="RuleBase" id="RU000584"/>
    </source>
</evidence>
<dbReference type="SUPFAM" id="SSF69075">
    <property type="entry name" value="Glutamyl tRNA-reductase dimerization domain"/>
    <property type="match status" value="1"/>
</dbReference>
<comment type="catalytic activity">
    <reaction evidence="7 9 14">
        <text>(S)-4-amino-5-oxopentanoate + tRNA(Glu) + NADP(+) = L-glutamyl-tRNA(Glu) + NADPH + H(+)</text>
        <dbReference type="Rhea" id="RHEA:12344"/>
        <dbReference type="Rhea" id="RHEA-COMP:9663"/>
        <dbReference type="Rhea" id="RHEA-COMP:9680"/>
        <dbReference type="ChEBI" id="CHEBI:15378"/>
        <dbReference type="ChEBI" id="CHEBI:57501"/>
        <dbReference type="ChEBI" id="CHEBI:57783"/>
        <dbReference type="ChEBI" id="CHEBI:58349"/>
        <dbReference type="ChEBI" id="CHEBI:78442"/>
        <dbReference type="ChEBI" id="CHEBI:78520"/>
        <dbReference type="EC" id="1.2.1.70"/>
    </reaction>
</comment>
<dbReference type="EMBL" id="DF820460">
    <property type="protein sequence ID" value="GAK53777.1"/>
    <property type="molecule type" value="Genomic_DNA"/>
</dbReference>
<feature type="binding site" evidence="9 11">
    <location>
        <position position="120"/>
    </location>
    <ligand>
        <name>substrate</name>
    </ligand>
</feature>
<dbReference type="Gene3D" id="3.30.460.30">
    <property type="entry name" value="Glutamyl-tRNA reductase, N-terminal domain"/>
    <property type="match status" value="1"/>
</dbReference>
<feature type="binding site" evidence="9 11">
    <location>
        <begin position="114"/>
        <end position="116"/>
    </location>
    <ligand>
        <name>substrate</name>
    </ligand>
</feature>
<evidence type="ECO:0000259" key="15">
    <source>
        <dbReference type="Pfam" id="PF00745"/>
    </source>
</evidence>
<proteinExistence type="inferred from homology"/>
<dbReference type="InterPro" id="IPR036453">
    <property type="entry name" value="GluRdtase_dimer_dom_sf"/>
</dbReference>
<comment type="similarity">
    <text evidence="2 9 14">Belongs to the glutamyl-tRNA reductase family.</text>
</comment>
<evidence type="ECO:0000313" key="19">
    <source>
        <dbReference type="Proteomes" id="UP000030700"/>
    </source>
</evidence>
<comment type="subunit">
    <text evidence="9">Homodimer.</text>
</comment>
<dbReference type="InterPro" id="IPR036291">
    <property type="entry name" value="NAD(P)-bd_dom_sf"/>
</dbReference>
<dbReference type="InterPro" id="IPR006151">
    <property type="entry name" value="Shikm_DH/Glu-tRNA_Rdtase"/>
</dbReference>
<feature type="binding site" evidence="9 11">
    <location>
        <position position="109"/>
    </location>
    <ligand>
        <name>substrate</name>
    </ligand>
</feature>
<evidence type="ECO:0000256" key="2">
    <source>
        <dbReference type="ARBA" id="ARBA00005916"/>
    </source>
</evidence>
<name>A0A081BQU6_9BACT</name>
<dbReference type="GO" id="GO:0019353">
    <property type="term" value="P:protoporphyrinogen IX biosynthetic process from glutamate"/>
    <property type="evidence" value="ECO:0007669"/>
    <property type="project" value="TreeGrafter"/>
</dbReference>
<comment type="function">
    <text evidence="9">Catalyzes the NADPH-dependent reduction of glutamyl-tRNA(Glu) to glutamate 1-semialdehyde (GSA).</text>
</comment>
<dbReference type="Pfam" id="PF01488">
    <property type="entry name" value="Shikimate_DH"/>
    <property type="match status" value="1"/>
</dbReference>
<evidence type="ECO:0000256" key="13">
    <source>
        <dbReference type="PIRSR" id="PIRSR000445-4"/>
    </source>
</evidence>
<dbReference type="Gene3D" id="3.40.50.720">
    <property type="entry name" value="NAD(P)-binding Rossmann-like Domain"/>
    <property type="match status" value="1"/>
</dbReference>
<evidence type="ECO:0000259" key="17">
    <source>
        <dbReference type="Pfam" id="PF05201"/>
    </source>
</evidence>
<evidence type="ECO:0000256" key="5">
    <source>
        <dbReference type="ARBA" id="ARBA00023002"/>
    </source>
</evidence>
<comment type="pathway">
    <text evidence="1 9 14">Porphyrin-containing compound metabolism; protoporphyrin-IX biosynthesis; 5-aminolevulinate from L-glutamyl-tRNA(Glu): step 1/2.</text>
</comment>
<feature type="domain" description="Quinate/shikimate 5-dehydrogenase/glutamyl-tRNA reductase" evidence="16">
    <location>
        <begin position="179"/>
        <end position="306"/>
    </location>
</feature>
<comment type="miscellaneous">
    <text evidence="9">During catalysis, the active site Cys acts as a nucleophile attacking the alpha-carbonyl group of tRNA-bound glutamate with the formation of a thioester intermediate between enzyme and glutamate, and the concomitant release of tRNA(Glu). The thioester intermediate is finally reduced by direct hydride transfer from NADPH, to form the product GSA.</text>
</comment>
<gene>
    <name evidence="9" type="primary">hemA</name>
    <name evidence="18" type="ORF">U14_05051</name>
</gene>
<dbReference type="FunFam" id="3.40.50.720:FF:000031">
    <property type="entry name" value="Glutamyl-tRNA reductase"/>
    <property type="match status" value="1"/>
</dbReference>
<dbReference type="Pfam" id="PF05201">
    <property type="entry name" value="GlutR_N"/>
    <property type="match status" value="1"/>
</dbReference>
<dbReference type="Proteomes" id="UP000030700">
    <property type="component" value="Unassembled WGS sequence"/>
</dbReference>
<comment type="domain">
    <text evidence="9">Possesses an unusual extended V-shaped dimeric structure with each monomer consisting of three distinct domains arranged along a curved 'spinal' alpha-helix. The N-terminal catalytic domain specifically recognizes the glutamate moiety of the substrate. The second domain is the NADPH-binding domain, and the third C-terminal domain is responsible for dimerization.</text>
</comment>
<keyword evidence="19" id="KW-1185">Reference proteome</keyword>
<evidence type="ECO:0000256" key="3">
    <source>
        <dbReference type="ARBA" id="ARBA00012970"/>
    </source>
</evidence>
<evidence type="ECO:0000256" key="1">
    <source>
        <dbReference type="ARBA" id="ARBA00005059"/>
    </source>
</evidence>
<dbReference type="NCBIfam" id="TIGR01035">
    <property type="entry name" value="hemA"/>
    <property type="match status" value="1"/>
</dbReference>
<evidence type="ECO:0000256" key="12">
    <source>
        <dbReference type="PIRSR" id="PIRSR000445-3"/>
    </source>
</evidence>
<dbReference type="InterPro" id="IPR000343">
    <property type="entry name" value="4pyrrol_synth_GluRdtase"/>
</dbReference>
<dbReference type="InterPro" id="IPR015895">
    <property type="entry name" value="4pyrrol_synth_GluRdtase_N"/>
</dbReference>
<dbReference type="InterPro" id="IPR018214">
    <property type="entry name" value="GluRdtase_CS"/>
</dbReference>
<dbReference type="UniPathway" id="UPA00251">
    <property type="reaction ID" value="UER00316"/>
</dbReference>
<dbReference type="PANTHER" id="PTHR43013:SF1">
    <property type="entry name" value="GLUTAMYL-TRNA REDUCTASE"/>
    <property type="match status" value="1"/>
</dbReference>
<dbReference type="PIRSF" id="PIRSF000445">
    <property type="entry name" value="4pyrrol_synth_GluRdtase"/>
    <property type="match status" value="1"/>
</dbReference>
<dbReference type="AlphaFoldDB" id="A0A081BQU6"/>
<feature type="binding site" evidence="9 12">
    <location>
        <begin position="189"/>
        <end position="194"/>
    </location>
    <ligand>
        <name>NADP(+)</name>
        <dbReference type="ChEBI" id="CHEBI:58349"/>
    </ligand>
</feature>
<dbReference type="HAMAP" id="MF_00087">
    <property type="entry name" value="Glu_tRNA_reductase"/>
    <property type="match status" value="1"/>
</dbReference>
<reference evidence="18" key="1">
    <citation type="journal article" date="2015" name="PeerJ">
        <title>First genomic representation of candidate bacterial phylum KSB3 points to enhanced environmental sensing as a trigger of wastewater bulking.</title>
        <authorList>
            <person name="Sekiguchi Y."/>
            <person name="Ohashi A."/>
            <person name="Parks D.H."/>
            <person name="Yamauchi T."/>
            <person name="Tyson G.W."/>
            <person name="Hugenholtz P."/>
        </authorList>
    </citation>
    <scope>NUCLEOTIDE SEQUENCE [LARGE SCALE GENOMIC DNA]</scope>
</reference>
<dbReference type="GO" id="GO:0050661">
    <property type="term" value="F:NADP binding"/>
    <property type="evidence" value="ECO:0007669"/>
    <property type="project" value="InterPro"/>
</dbReference>
<dbReference type="FunFam" id="3.30.460.30:FF:000001">
    <property type="entry name" value="Glutamyl-tRNA reductase"/>
    <property type="match status" value="1"/>
</dbReference>
<dbReference type="PANTHER" id="PTHR43013">
    <property type="entry name" value="GLUTAMYL-TRNA REDUCTASE"/>
    <property type="match status" value="1"/>
</dbReference>
<sequence length="425" mass="47450">MGIAVFGISHQCVELPLLEQLSLTQDEVMKSLFLLRHKPEIEEIVILSTCNRTEFYLVTPDARAAAHHVTAQLKNLKGDYPESVFERFYLKEQIEAKRHLLRVSCGLDSLVVGENEIAGQIKEAYRRACEINTAGTILHKLFHTAFKTSKRIKTETDVNKGCCSIGAAAVDMADQFCAGKRGATVLLIGAGEIGQTTARILGKRQFGRVMIANRTLEKSAALAKEIGGVAIPFHNMYEMFGKADVIISSTSAPGYLVSLSEMKELLPPPPARPLLVVDIALPRDFDPAISELPGVTVKNIYDLKEIVDVNLKRREQEVGNVEQIIAEELQKFTDWQASLKINAALASIRSYFDELRREELEKCRYQFDEKTFAQVDKLTHALAGKYMHGLIAQVKALHEDNRIDAANLDVIERLFKQQRIGEGDE</sequence>
<dbReference type="SUPFAM" id="SSF69742">
    <property type="entry name" value="Glutamyl tRNA-reductase catalytic, N-terminal domain"/>
    <property type="match status" value="1"/>
</dbReference>
<organism evidence="18">
    <name type="scientific">Candidatus Moduliflexus flocculans</name>
    <dbReference type="NCBI Taxonomy" id="1499966"/>
    <lineage>
        <taxon>Bacteria</taxon>
        <taxon>Candidatus Moduliflexota</taxon>
        <taxon>Candidatus Moduliflexia</taxon>
        <taxon>Candidatus Moduliflexales</taxon>
        <taxon>Candidatus Moduliflexaceae</taxon>
    </lineage>
</organism>
<dbReference type="STRING" id="1499966.U14_05051"/>
<dbReference type="Pfam" id="PF00745">
    <property type="entry name" value="GlutR_dimer"/>
    <property type="match status" value="1"/>
</dbReference>
<dbReference type="InterPro" id="IPR036343">
    <property type="entry name" value="GluRdtase_N_sf"/>
</dbReference>
<dbReference type="PROSITE" id="PS00747">
    <property type="entry name" value="GLUTR"/>
    <property type="match status" value="1"/>
</dbReference>
<dbReference type="CDD" id="cd05213">
    <property type="entry name" value="NAD_bind_Glutamyl_tRNA_reduct"/>
    <property type="match status" value="1"/>
</dbReference>
<evidence type="ECO:0000256" key="9">
    <source>
        <dbReference type="HAMAP-Rule" id="MF_00087"/>
    </source>
</evidence>
<keyword evidence="5 9" id="KW-0560">Oxidoreductase</keyword>
<evidence type="ECO:0000256" key="6">
    <source>
        <dbReference type="ARBA" id="ARBA00023244"/>
    </source>
</evidence>
<dbReference type="SUPFAM" id="SSF51735">
    <property type="entry name" value="NAD(P)-binding Rossmann-fold domains"/>
    <property type="match status" value="1"/>
</dbReference>
<protein>
    <recommendedName>
        <fullName evidence="8 9">Glutamyl-tRNA reductase</fullName>
        <shortName evidence="9">GluTR</shortName>
        <ecNumber evidence="3 9">1.2.1.70</ecNumber>
    </recommendedName>
</protein>
<dbReference type="HOGENOM" id="CLU_035113_2_2_0"/>
<keyword evidence="4 9" id="KW-0521">NADP</keyword>
<feature type="domain" description="Glutamyl-tRNA reductase N-terminal" evidence="17">
    <location>
        <begin position="7"/>
        <end position="156"/>
    </location>
</feature>
<feature type="site" description="Important for activity" evidence="9 13">
    <location>
        <position position="99"/>
    </location>
</feature>
<evidence type="ECO:0000256" key="7">
    <source>
        <dbReference type="ARBA" id="ARBA00047464"/>
    </source>
</evidence>